<evidence type="ECO:0000313" key="2">
    <source>
        <dbReference type="Proteomes" id="UP000030136"/>
    </source>
</evidence>
<dbReference type="EMBL" id="JQJC01000012">
    <property type="protein sequence ID" value="KGN94992.1"/>
    <property type="molecule type" value="Genomic_DNA"/>
</dbReference>
<evidence type="ECO:0000313" key="1">
    <source>
        <dbReference type="EMBL" id="KGN94992.1"/>
    </source>
</evidence>
<proteinExistence type="predicted"/>
<sequence>MLYLGLLLAVLLCMFFIGHRIKSVKESVESDCIERDYEQIAERGELNILTAYDGLNYSIEGDSTVGAVYRVARELRQISGWQVNVLLAGSWAESLADLCSGRVDVIAMPVAQTTQIDSTRYRYLEPIHHGLLYLVKRKDRSASDRLGQGIDSVVLPRASSVGIVLRHLSEETGNNFRIVEDPVYGSEQLAIRVAEGNIAATICSDWEVSRLIRLLPEIDCSVPISVGLRQGWVLRHSSICLADSLNSWLMRILTERKRKEDNFNN</sequence>
<dbReference type="Proteomes" id="UP000030136">
    <property type="component" value="Unassembled WGS sequence"/>
</dbReference>
<evidence type="ECO:0008006" key="3">
    <source>
        <dbReference type="Google" id="ProtNLM"/>
    </source>
</evidence>
<organism evidence="1 2">
    <name type="scientific">Porphyromonas crevioricanis</name>
    <dbReference type="NCBI Taxonomy" id="393921"/>
    <lineage>
        <taxon>Bacteria</taxon>
        <taxon>Pseudomonadati</taxon>
        <taxon>Bacteroidota</taxon>
        <taxon>Bacteroidia</taxon>
        <taxon>Bacteroidales</taxon>
        <taxon>Porphyromonadaceae</taxon>
        <taxon>Porphyromonas</taxon>
    </lineage>
</organism>
<reference evidence="1 2" key="1">
    <citation type="submission" date="2014-08" db="EMBL/GenBank/DDBJ databases">
        <title>Porphyromonas crevioricanis strain:COT-253_OH1447 Genome sequencing.</title>
        <authorList>
            <person name="Wallis C."/>
            <person name="Deusch O."/>
            <person name="O'Flynn C."/>
            <person name="Davis I."/>
            <person name="Jospin G."/>
            <person name="Darling A.E."/>
            <person name="Coil D.A."/>
            <person name="Alexiev A."/>
            <person name="Horsfall A."/>
            <person name="Kirkwood N."/>
            <person name="Harris S."/>
            <person name="Eisen J.A."/>
        </authorList>
    </citation>
    <scope>NUCLEOTIDE SEQUENCE [LARGE SCALE GENOMIC DNA]</scope>
    <source>
        <strain evidence="2">COT-253 OH1447</strain>
    </source>
</reference>
<dbReference type="AlphaFoldDB" id="A0AB34PFP5"/>
<comment type="caution">
    <text evidence="1">The sequence shown here is derived from an EMBL/GenBank/DDBJ whole genome shotgun (WGS) entry which is preliminary data.</text>
</comment>
<gene>
    <name evidence="1" type="ORF">HQ38_04145</name>
</gene>
<protein>
    <recommendedName>
        <fullName evidence="3">Solute-binding protein family 3/N-terminal domain-containing protein</fullName>
    </recommendedName>
</protein>
<name>A0AB34PFP5_9PORP</name>
<dbReference type="Gene3D" id="3.40.190.10">
    <property type="entry name" value="Periplasmic binding protein-like II"/>
    <property type="match status" value="2"/>
</dbReference>
<dbReference type="SUPFAM" id="SSF53850">
    <property type="entry name" value="Periplasmic binding protein-like II"/>
    <property type="match status" value="1"/>
</dbReference>
<accession>A0AB34PFP5</accession>